<dbReference type="PANTHER" id="PTHR11228:SF7">
    <property type="entry name" value="PQQA PEPTIDE CYCLASE"/>
    <property type="match status" value="1"/>
</dbReference>
<dbReference type="AlphaFoldDB" id="A0A429GHM2"/>
<evidence type="ECO:0000313" key="6">
    <source>
        <dbReference type="EMBL" id="RSN73266.1"/>
    </source>
</evidence>
<dbReference type="PANTHER" id="PTHR11228">
    <property type="entry name" value="RADICAL SAM DOMAIN PROTEIN"/>
    <property type="match status" value="1"/>
</dbReference>
<evidence type="ECO:0000313" key="7">
    <source>
        <dbReference type="Proteomes" id="UP000277582"/>
    </source>
</evidence>
<dbReference type="SFLD" id="SFLDG01386">
    <property type="entry name" value="main_SPASM_domain-containing"/>
    <property type="match status" value="1"/>
</dbReference>
<dbReference type="GO" id="GO:0046872">
    <property type="term" value="F:metal ion binding"/>
    <property type="evidence" value="ECO:0007669"/>
    <property type="project" value="UniProtKB-KW"/>
</dbReference>
<dbReference type="SFLD" id="SFLDS00029">
    <property type="entry name" value="Radical_SAM"/>
    <property type="match status" value="1"/>
</dbReference>
<dbReference type="GO" id="GO:0006783">
    <property type="term" value="P:heme biosynthetic process"/>
    <property type="evidence" value="ECO:0007669"/>
    <property type="project" value="TreeGrafter"/>
</dbReference>
<dbReference type="InterPro" id="IPR007197">
    <property type="entry name" value="rSAM"/>
</dbReference>
<dbReference type="Gene3D" id="3.20.20.70">
    <property type="entry name" value="Aldolase class I"/>
    <property type="match status" value="1"/>
</dbReference>
<reference evidence="6 7" key="1">
    <citation type="submission" date="2018-10" db="EMBL/GenBank/DDBJ databases">
        <title>Co-occurring genomic capacity for anaerobic methane metabolism and dissimilatory sulfite reduction discovered in the Korarchaeota.</title>
        <authorList>
            <person name="Mckay L.J."/>
            <person name="Dlakic M."/>
            <person name="Fields M.W."/>
            <person name="Delmont T.O."/>
            <person name="Eren A.M."/>
            <person name="Jay Z.J."/>
            <person name="Klingelsmith K.B."/>
            <person name="Rusch D.B."/>
            <person name="Inskeep W.P."/>
        </authorList>
    </citation>
    <scope>NUCLEOTIDE SEQUENCE [LARGE SCALE GENOMIC DNA]</scope>
    <source>
        <strain evidence="6 7">MDKW</strain>
    </source>
</reference>
<keyword evidence="4" id="KW-0411">Iron-sulfur</keyword>
<dbReference type="Pfam" id="PF04055">
    <property type="entry name" value="Radical_SAM"/>
    <property type="match status" value="1"/>
</dbReference>
<keyword evidence="1" id="KW-0949">S-adenosyl-L-methionine</keyword>
<feature type="domain" description="Radical SAM core" evidence="5">
    <location>
        <begin position="104"/>
        <end position="316"/>
    </location>
</feature>
<keyword evidence="2" id="KW-0479">Metal-binding</keyword>
<dbReference type="SMART" id="SM00729">
    <property type="entry name" value="Elp3"/>
    <property type="match status" value="1"/>
</dbReference>
<keyword evidence="7" id="KW-1185">Reference proteome</keyword>
<proteinExistence type="predicted"/>
<evidence type="ECO:0000259" key="5">
    <source>
        <dbReference type="PROSITE" id="PS51918"/>
    </source>
</evidence>
<dbReference type="InterPro" id="IPR050377">
    <property type="entry name" value="Radical_SAM_PqqE_MftC-like"/>
</dbReference>
<dbReference type="InterPro" id="IPR023885">
    <property type="entry name" value="4Fe4S-binding_SPASM_dom"/>
</dbReference>
<dbReference type="GO" id="GO:0051536">
    <property type="term" value="F:iron-sulfur cluster binding"/>
    <property type="evidence" value="ECO:0007669"/>
    <property type="project" value="UniProtKB-KW"/>
</dbReference>
<dbReference type="CDD" id="cd21123">
    <property type="entry name" value="SPASM_MftC-like"/>
    <property type="match status" value="1"/>
</dbReference>
<keyword evidence="3" id="KW-0408">Iron</keyword>
<dbReference type="SUPFAM" id="SSF102114">
    <property type="entry name" value="Radical SAM enzymes"/>
    <property type="match status" value="1"/>
</dbReference>
<dbReference type="InterPro" id="IPR058240">
    <property type="entry name" value="rSAM_sf"/>
</dbReference>
<comment type="caution">
    <text evidence="6">The sequence shown here is derived from an EMBL/GenBank/DDBJ whole genome shotgun (WGS) entry which is preliminary data.</text>
</comment>
<organism evidence="6 7">
    <name type="scientific">Candidatus Methanodesulfokora washburnensis</name>
    <dbReference type="NCBI Taxonomy" id="2478471"/>
    <lineage>
        <taxon>Archaea</taxon>
        <taxon>Thermoproteota</taxon>
        <taxon>Candidatus Korarchaeia</taxon>
        <taxon>Candidatus Korarchaeia incertae sedis</taxon>
        <taxon>Candidatus Methanodesulfokora</taxon>
    </lineage>
</organism>
<sequence length="471" mass="53295">MFKFLVDNKFSRGILKKLNEYCEEDKKSRLEIALELYSGVREDACGKCKLASKIVSGVIDLGARSFGADKEEIKRAMRDAYWRRGLSSVVKGIATFGVRRPFVPGAPFLVVWDVTYACNLRCKHCYANAGRPLPDELSTEEAKRVIDTFDRAGVVTIAWSGGEPMVRPDIYELSRYAYEKGIYVAMATNGTLINENTAQKLWDSGVRFLQISLDGANPRTHDEFRGVDGAWERATNAIKIASKMGFFVNVAMTATKDNWREIPSVIDLSEKLGARWFMMYNFIPTGRGIFIEDWDLSPDEREELLKMLYRELRSGRKINVLTTAPQFSRVALMTEGDSENFIFPTHFTNAELGRKLKSLAEFIGGCGAGRFYIGLWPNGDIRPCVFFPMKIGNIMEILDRFDDWWAHDKVLNDLRDKDALESYCGQCPFRYVCGGCRARAYGYFHDYMAPDPGCILNKAAYESLLASVKSS</sequence>
<dbReference type="Proteomes" id="UP000277582">
    <property type="component" value="Unassembled WGS sequence"/>
</dbReference>
<name>A0A429GHM2_9CREN</name>
<dbReference type="InterPro" id="IPR013785">
    <property type="entry name" value="Aldolase_TIM"/>
</dbReference>
<dbReference type="NCBIfam" id="TIGR04085">
    <property type="entry name" value="rSAM_more_4Fe4S"/>
    <property type="match status" value="1"/>
</dbReference>
<evidence type="ECO:0000256" key="3">
    <source>
        <dbReference type="ARBA" id="ARBA00023004"/>
    </source>
</evidence>
<dbReference type="CDD" id="cd01335">
    <property type="entry name" value="Radical_SAM"/>
    <property type="match status" value="1"/>
</dbReference>
<dbReference type="Pfam" id="PF13186">
    <property type="entry name" value="SPASM"/>
    <property type="match status" value="1"/>
</dbReference>
<evidence type="ECO:0000256" key="1">
    <source>
        <dbReference type="ARBA" id="ARBA00022691"/>
    </source>
</evidence>
<evidence type="ECO:0000256" key="4">
    <source>
        <dbReference type="ARBA" id="ARBA00023014"/>
    </source>
</evidence>
<dbReference type="PROSITE" id="PS51918">
    <property type="entry name" value="RADICAL_SAM"/>
    <property type="match status" value="1"/>
</dbReference>
<dbReference type="SFLD" id="SFLDG01067">
    <property type="entry name" value="SPASM/twitch_domain_containing"/>
    <property type="match status" value="1"/>
</dbReference>
<evidence type="ECO:0000256" key="2">
    <source>
        <dbReference type="ARBA" id="ARBA00022723"/>
    </source>
</evidence>
<accession>A0A429GHM2</accession>
<dbReference type="GO" id="GO:0003824">
    <property type="term" value="F:catalytic activity"/>
    <property type="evidence" value="ECO:0007669"/>
    <property type="project" value="InterPro"/>
</dbReference>
<protein>
    <submittedName>
        <fullName evidence="6">Radical SAM protein</fullName>
    </submittedName>
</protein>
<dbReference type="InterPro" id="IPR006638">
    <property type="entry name" value="Elp3/MiaA/NifB-like_rSAM"/>
</dbReference>
<gene>
    <name evidence="6" type="ORF">D6D85_11005</name>
</gene>
<dbReference type="EMBL" id="RCOS01000125">
    <property type="protein sequence ID" value="RSN73266.1"/>
    <property type="molecule type" value="Genomic_DNA"/>
</dbReference>